<dbReference type="EMBL" id="CM017708">
    <property type="protein sequence ID" value="TYG56065.1"/>
    <property type="molecule type" value="Genomic_DNA"/>
</dbReference>
<name>A0A5D2BIE1_GOSDA</name>
<dbReference type="PROSITE" id="PS51144">
    <property type="entry name" value="ALPHA_CA_2"/>
    <property type="match status" value="1"/>
</dbReference>
<organism evidence="2 3">
    <name type="scientific">Gossypium darwinii</name>
    <name type="common">Darwin's cotton</name>
    <name type="synonym">Gossypium barbadense var. darwinii</name>
    <dbReference type="NCBI Taxonomy" id="34276"/>
    <lineage>
        <taxon>Eukaryota</taxon>
        <taxon>Viridiplantae</taxon>
        <taxon>Streptophyta</taxon>
        <taxon>Embryophyta</taxon>
        <taxon>Tracheophyta</taxon>
        <taxon>Spermatophyta</taxon>
        <taxon>Magnoliopsida</taxon>
        <taxon>eudicotyledons</taxon>
        <taxon>Gunneridae</taxon>
        <taxon>Pentapetalae</taxon>
        <taxon>rosids</taxon>
        <taxon>malvids</taxon>
        <taxon>Malvales</taxon>
        <taxon>Malvaceae</taxon>
        <taxon>Malvoideae</taxon>
        <taxon>Gossypium</taxon>
    </lineage>
</organism>
<gene>
    <name evidence="2" type="ORF">ES288_D08G033800v1</name>
</gene>
<feature type="domain" description="Alpha-carbonic anhydrase" evidence="1">
    <location>
        <begin position="1"/>
        <end position="53"/>
    </location>
</feature>
<dbReference type="Proteomes" id="UP000323506">
    <property type="component" value="Chromosome D08"/>
</dbReference>
<evidence type="ECO:0000313" key="3">
    <source>
        <dbReference type="Proteomes" id="UP000323506"/>
    </source>
</evidence>
<dbReference type="Gene3D" id="3.10.200.10">
    <property type="entry name" value="Alpha carbonic anhydrase"/>
    <property type="match status" value="1"/>
</dbReference>
<accession>A0A5D2BIE1</accession>
<dbReference type="AlphaFoldDB" id="A0A5D2BIE1"/>
<dbReference type="InterPro" id="IPR036398">
    <property type="entry name" value="CA_dom_sf"/>
</dbReference>
<dbReference type="SUPFAM" id="SSF51069">
    <property type="entry name" value="Carbonic anhydrase"/>
    <property type="match status" value="1"/>
</dbReference>
<sequence length="53" mass="6064">MRGKKKGPKQWGDLKKEWAACKNGDLQSPIDLSNHRVKVIKKTGRYTSLLIQL</sequence>
<keyword evidence="3" id="KW-1185">Reference proteome</keyword>
<evidence type="ECO:0000259" key="1">
    <source>
        <dbReference type="PROSITE" id="PS51144"/>
    </source>
</evidence>
<evidence type="ECO:0000313" key="2">
    <source>
        <dbReference type="EMBL" id="TYG56065.1"/>
    </source>
</evidence>
<dbReference type="InterPro" id="IPR001148">
    <property type="entry name" value="CA_dom"/>
</dbReference>
<protein>
    <recommendedName>
        <fullName evidence="1">Alpha-carbonic anhydrase domain-containing protein</fullName>
    </recommendedName>
</protein>
<reference evidence="2 3" key="1">
    <citation type="submission" date="2019-06" db="EMBL/GenBank/DDBJ databases">
        <title>WGS assembly of Gossypium darwinii.</title>
        <authorList>
            <person name="Chen Z.J."/>
            <person name="Sreedasyam A."/>
            <person name="Ando A."/>
            <person name="Song Q."/>
            <person name="De L."/>
            <person name="Hulse-Kemp A."/>
            <person name="Ding M."/>
            <person name="Ye W."/>
            <person name="Kirkbride R."/>
            <person name="Jenkins J."/>
            <person name="Plott C."/>
            <person name="Lovell J."/>
            <person name="Lin Y.-M."/>
            <person name="Vaughn R."/>
            <person name="Liu B."/>
            <person name="Li W."/>
            <person name="Simpson S."/>
            <person name="Scheffler B."/>
            <person name="Saski C."/>
            <person name="Grover C."/>
            <person name="Hu G."/>
            <person name="Conover J."/>
            <person name="Carlson J."/>
            <person name="Shu S."/>
            <person name="Boston L."/>
            <person name="Williams M."/>
            <person name="Peterson D."/>
            <person name="Mcgee K."/>
            <person name="Jones D."/>
            <person name="Wendel J."/>
            <person name="Stelly D."/>
            <person name="Grimwood J."/>
            <person name="Schmutz J."/>
        </authorList>
    </citation>
    <scope>NUCLEOTIDE SEQUENCE [LARGE SCALE GENOMIC DNA]</scope>
    <source>
        <strain evidence="2">1808015.09</strain>
    </source>
</reference>
<proteinExistence type="predicted"/>